<evidence type="ECO:0000313" key="3">
    <source>
        <dbReference type="Proteomes" id="UP000051445"/>
    </source>
</evidence>
<dbReference type="STRING" id="1423746.FD27_GL001338"/>
<keyword evidence="1" id="KW-0472">Membrane</keyword>
<feature type="transmembrane region" description="Helical" evidence="1">
    <location>
        <begin position="242"/>
        <end position="262"/>
    </location>
</feature>
<gene>
    <name evidence="2" type="ORF">FD27_GL001338</name>
</gene>
<feature type="transmembrane region" description="Helical" evidence="1">
    <location>
        <begin position="78"/>
        <end position="97"/>
    </location>
</feature>
<dbReference type="EMBL" id="AZER01000024">
    <property type="protein sequence ID" value="KRL26200.1"/>
    <property type="molecule type" value="Genomic_DNA"/>
</dbReference>
<feature type="transmembrane region" description="Helical" evidence="1">
    <location>
        <begin position="109"/>
        <end position="131"/>
    </location>
</feature>
<organism evidence="2 3">
    <name type="scientific">Limosilactobacillus frumenti DSM 13145</name>
    <dbReference type="NCBI Taxonomy" id="1423746"/>
    <lineage>
        <taxon>Bacteria</taxon>
        <taxon>Bacillati</taxon>
        <taxon>Bacillota</taxon>
        <taxon>Bacilli</taxon>
        <taxon>Lactobacillales</taxon>
        <taxon>Lactobacillaceae</taxon>
        <taxon>Limosilactobacillus</taxon>
    </lineage>
</organism>
<comment type="caution">
    <text evidence="2">The sequence shown here is derived from an EMBL/GenBank/DDBJ whole genome shotgun (WGS) entry which is preliminary data.</text>
</comment>
<feature type="transmembrane region" description="Helical" evidence="1">
    <location>
        <begin position="143"/>
        <end position="161"/>
    </location>
</feature>
<keyword evidence="1" id="KW-0812">Transmembrane</keyword>
<protein>
    <recommendedName>
        <fullName evidence="4">Membrane protein 6-pyruvoyl-tetrahydropterin synthase-related domain-containing protein</fullName>
    </recommendedName>
</protein>
<feature type="transmembrane region" description="Helical" evidence="1">
    <location>
        <begin position="306"/>
        <end position="324"/>
    </location>
</feature>
<evidence type="ECO:0000256" key="1">
    <source>
        <dbReference type="SAM" id="Phobius"/>
    </source>
</evidence>
<dbReference type="PATRIC" id="fig|1423746.3.peg.1363"/>
<proteinExistence type="predicted"/>
<reference evidence="2 3" key="1">
    <citation type="journal article" date="2015" name="Genome Announc.">
        <title>Expanding the biotechnology potential of lactobacilli through comparative genomics of 213 strains and associated genera.</title>
        <authorList>
            <person name="Sun Z."/>
            <person name="Harris H.M."/>
            <person name="McCann A."/>
            <person name="Guo C."/>
            <person name="Argimon S."/>
            <person name="Zhang W."/>
            <person name="Yang X."/>
            <person name="Jeffery I.B."/>
            <person name="Cooney J.C."/>
            <person name="Kagawa T.F."/>
            <person name="Liu W."/>
            <person name="Song Y."/>
            <person name="Salvetti E."/>
            <person name="Wrobel A."/>
            <person name="Rasinkangas P."/>
            <person name="Parkhill J."/>
            <person name="Rea M.C."/>
            <person name="O'Sullivan O."/>
            <person name="Ritari J."/>
            <person name="Douillard F.P."/>
            <person name="Paul Ross R."/>
            <person name="Yang R."/>
            <person name="Briner A.E."/>
            <person name="Felis G.E."/>
            <person name="de Vos W.M."/>
            <person name="Barrangou R."/>
            <person name="Klaenhammer T.R."/>
            <person name="Caufield P.W."/>
            <person name="Cui Y."/>
            <person name="Zhang H."/>
            <person name="O'Toole P.W."/>
        </authorList>
    </citation>
    <scope>NUCLEOTIDE SEQUENCE [LARGE SCALE GENOMIC DNA]</scope>
    <source>
        <strain evidence="2 3">DSM 13145</strain>
    </source>
</reference>
<keyword evidence="3" id="KW-1185">Reference proteome</keyword>
<feature type="transmembrane region" description="Helical" evidence="1">
    <location>
        <begin position="202"/>
        <end position="230"/>
    </location>
</feature>
<dbReference type="AlphaFoldDB" id="A0A0R1PD45"/>
<dbReference type="Proteomes" id="UP000051445">
    <property type="component" value="Unassembled WGS sequence"/>
</dbReference>
<keyword evidence="1" id="KW-1133">Transmembrane helix</keyword>
<name>A0A0R1PD45_9LACO</name>
<sequence>MKMENHNISLFKRLNMQRFKPIYWQYYLLFFLNALIIFILIFRQGIICGWDLQFHLNRIEELHYSLLSGHLLASNGSFTFSKIGLAVSTFYPYLFLYPFAIMRSLINPVIAYNVCLFFLTLLSFIVSYKAINNFPSQNRHTESGDLGFLFSLIYNNSGYLLLQFTQRGDIPEYIALIFLPLLLMGLLSLLKQPNSKKWLWMPITFVFIVYSHLLSAFIFTLFIIVILCLNYRQLDKIKLKKLLLSGVIILGCTLPITLNIIISNHNNKIVAPIVPDTLQNEALKSNDLLINSLANLVPGPLSTVNLGFVVLICTFISLFILRGYNSLGRQLAVIGLFALILSTNLFPWFIFQHTPLHIIQFPWRFLGIATFCIAYDASWVLQPLINKRGILFLIFITINFITFNYIHNYVHNGNQIIAYKQIRQYRKMATDAVYTDYMPEQTLTGMDKATYFRKKSDIHRHVAVINGHKVKLFQQQIKPGYNRISYTLTSLKPDRINYVTLPLLNYGNNHASHGITAKQTSRGTTMIAFIPKSDKQVVTIYLH</sequence>
<feature type="transmembrane region" description="Helical" evidence="1">
    <location>
        <begin position="21"/>
        <end position="42"/>
    </location>
</feature>
<feature type="transmembrane region" description="Helical" evidence="1">
    <location>
        <begin position="173"/>
        <end position="190"/>
    </location>
</feature>
<feature type="transmembrane region" description="Helical" evidence="1">
    <location>
        <begin position="331"/>
        <end position="351"/>
    </location>
</feature>
<evidence type="ECO:0000313" key="2">
    <source>
        <dbReference type="EMBL" id="KRL26200.1"/>
    </source>
</evidence>
<feature type="transmembrane region" description="Helical" evidence="1">
    <location>
        <begin position="363"/>
        <end position="382"/>
    </location>
</feature>
<accession>A0A0R1PD45</accession>
<evidence type="ECO:0008006" key="4">
    <source>
        <dbReference type="Google" id="ProtNLM"/>
    </source>
</evidence>
<feature type="transmembrane region" description="Helical" evidence="1">
    <location>
        <begin position="389"/>
        <end position="406"/>
    </location>
</feature>